<reference evidence="1" key="2">
    <citation type="submission" date="2020-09" db="EMBL/GenBank/DDBJ databases">
        <authorList>
            <person name="Sun Q."/>
            <person name="Zhou Y."/>
        </authorList>
    </citation>
    <scope>NUCLEOTIDE SEQUENCE</scope>
    <source>
        <strain evidence="1">CGMCC 1.15095</strain>
    </source>
</reference>
<gene>
    <name evidence="1" type="ORF">GCM10011494_39600</name>
</gene>
<keyword evidence="2" id="KW-1185">Reference proteome</keyword>
<evidence type="ECO:0000313" key="1">
    <source>
        <dbReference type="EMBL" id="GGC16793.1"/>
    </source>
</evidence>
<proteinExistence type="predicted"/>
<comment type="caution">
    <text evidence="1">The sequence shown here is derived from an EMBL/GenBank/DDBJ whole genome shotgun (WGS) entry which is preliminary data.</text>
</comment>
<protein>
    <submittedName>
        <fullName evidence="1">Uncharacterized protein</fullName>
    </submittedName>
</protein>
<evidence type="ECO:0000313" key="2">
    <source>
        <dbReference type="Proteomes" id="UP000608154"/>
    </source>
</evidence>
<dbReference type="EMBL" id="BMHK01000070">
    <property type="protein sequence ID" value="GGC16793.1"/>
    <property type="molecule type" value="Genomic_DNA"/>
</dbReference>
<sequence length="81" mass="8636">MKKDLPITDLAWAAQSPVLSRAPMRHCFSVAALLNPPGRSGVEGPPFALEDARQIRFNGHIRAVQEKAAGLIFAPSVTADG</sequence>
<reference evidence="1" key="1">
    <citation type="journal article" date="2014" name="Int. J. Syst. Evol. Microbiol.">
        <title>Complete genome sequence of Corynebacterium casei LMG S-19264T (=DSM 44701T), isolated from a smear-ripened cheese.</title>
        <authorList>
            <consortium name="US DOE Joint Genome Institute (JGI-PGF)"/>
            <person name="Walter F."/>
            <person name="Albersmeier A."/>
            <person name="Kalinowski J."/>
            <person name="Ruckert C."/>
        </authorList>
    </citation>
    <scope>NUCLEOTIDE SEQUENCE</scope>
    <source>
        <strain evidence="1">CGMCC 1.15095</strain>
    </source>
</reference>
<organism evidence="1 2">
    <name type="scientific">Novosphingobium endophyticum</name>
    <dbReference type="NCBI Taxonomy" id="1955250"/>
    <lineage>
        <taxon>Bacteria</taxon>
        <taxon>Pseudomonadati</taxon>
        <taxon>Pseudomonadota</taxon>
        <taxon>Alphaproteobacteria</taxon>
        <taxon>Sphingomonadales</taxon>
        <taxon>Sphingomonadaceae</taxon>
        <taxon>Novosphingobium</taxon>
    </lineage>
</organism>
<name>A0A916TVW1_9SPHN</name>
<accession>A0A916TVW1</accession>
<dbReference type="RefSeq" id="WP_188773283.1">
    <property type="nucleotide sequence ID" value="NZ_BMHK01000070.1"/>
</dbReference>
<dbReference type="Proteomes" id="UP000608154">
    <property type="component" value="Unassembled WGS sequence"/>
</dbReference>
<dbReference type="AlphaFoldDB" id="A0A916TVW1"/>